<evidence type="ECO:0000313" key="2">
    <source>
        <dbReference type="Proteomes" id="UP000805193"/>
    </source>
</evidence>
<gene>
    <name evidence="1" type="ORF">HPB47_012743</name>
</gene>
<sequence length="339" mass="35663">MLLTVLNTRLQVRSQGAAILLSGRDSLGELPTLVSSLAVRKRAFLTMSYGSYGGGRYGSGYGGYSSGLGTPYSSLSAPTALRRSLSPSPGAYGADRPRSPMRTSGLSAYTAAGARMSPSRSPTLSRSYTGSTRASGGLATLLMPLAFRCITPLPRFERTFGAPGPVRASVAPRARPDADRSAAAPVCKLAETPPPPGHRFVPSARRFSAEECLLPKLALAVALAGVLGGGNKGPAETRARLRRQALVSAGTIVAVSAAVVTIFKLNWCLADTGAYSFISELDVLTTFKRKLSLLDFDARTTDDPEPTDAPVEKPLDGCLCPPCKLLLRFYSAPSATENY</sequence>
<keyword evidence="2" id="KW-1185">Reference proteome</keyword>
<dbReference type="Proteomes" id="UP000805193">
    <property type="component" value="Unassembled WGS sequence"/>
</dbReference>
<organism evidence="1 2">
    <name type="scientific">Ixodes persulcatus</name>
    <name type="common">Taiga tick</name>
    <dbReference type="NCBI Taxonomy" id="34615"/>
    <lineage>
        <taxon>Eukaryota</taxon>
        <taxon>Metazoa</taxon>
        <taxon>Ecdysozoa</taxon>
        <taxon>Arthropoda</taxon>
        <taxon>Chelicerata</taxon>
        <taxon>Arachnida</taxon>
        <taxon>Acari</taxon>
        <taxon>Parasitiformes</taxon>
        <taxon>Ixodida</taxon>
        <taxon>Ixodoidea</taxon>
        <taxon>Ixodidae</taxon>
        <taxon>Ixodinae</taxon>
        <taxon>Ixodes</taxon>
    </lineage>
</organism>
<proteinExistence type="predicted"/>
<reference evidence="1 2" key="1">
    <citation type="journal article" date="2020" name="Cell">
        <title>Large-Scale Comparative Analyses of Tick Genomes Elucidate Their Genetic Diversity and Vector Capacities.</title>
        <authorList>
            <consortium name="Tick Genome and Microbiome Consortium (TIGMIC)"/>
            <person name="Jia N."/>
            <person name="Wang J."/>
            <person name="Shi W."/>
            <person name="Du L."/>
            <person name="Sun Y."/>
            <person name="Zhan W."/>
            <person name="Jiang J.F."/>
            <person name="Wang Q."/>
            <person name="Zhang B."/>
            <person name="Ji P."/>
            <person name="Bell-Sakyi L."/>
            <person name="Cui X.M."/>
            <person name="Yuan T.T."/>
            <person name="Jiang B.G."/>
            <person name="Yang W.F."/>
            <person name="Lam T.T."/>
            <person name="Chang Q.C."/>
            <person name="Ding S.J."/>
            <person name="Wang X.J."/>
            <person name="Zhu J.G."/>
            <person name="Ruan X.D."/>
            <person name="Zhao L."/>
            <person name="Wei J.T."/>
            <person name="Ye R.Z."/>
            <person name="Que T.C."/>
            <person name="Du C.H."/>
            <person name="Zhou Y.H."/>
            <person name="Cheng J.X."/>
            <person name="Dai P.F."/>
            <person name="Guo W.B."/>
            <person name="Han X.H."/>
            <person name="Huang E.J."/>
            <person name="Li L.F."/>
            <person name="Wei W."/>
            <person name="Gao Y.C."/>
            <person name="Liu J.Z."/>
            <person name="Shao H.Z."/>
            <person name="Wang X."/>
            <person name="Wang C.C."/>
            <person name="Yang T.C."/>
            <person name="Huo Q.B."/>
            <person name="Li W."/>
            <person name="Chen H.Y."/>
            <person name="Chen S.E."/>
            <person name="Zhou L.G."/>
            <person name="Ni X.B."/>
            <person name="Tian J.H."/>
            <person name="Sheng Y."/>
            <person name="Liu T."/>
            <person name="Pan Y.S."/>
            <person name="Xia L.Y."/>
            <person name="Li J."/>
            <person name="Zhao F."/>
            <person name="Cao W.C."/>
        </authorList>
    </citation>
    <scope>NUCLEOTIDE SEQUENCE [LARGE SCALE GENOMIC DNA]</scope>
    <source>
        <strain evidence="1">Iper-2018</strain>
    </source>
</reference>
<accession>A0AC60NSM6</accession>
<name>A0AC60NSM6_IXOPE</name>
<comment type="caution">
    <text evidence="1">The sequence shown here is derived from an EMBL/GenBank/DDBJ whole genome shotgun (WGS) entry which is preliminary data.</text>
</comment>
<evidence type="ECO:0000313" key="1">
    <source>
        <dbReference type="EMBL" id="KAG0410133.1"/>
    </source>
</evidence>
<protein>
    <submittedName>
        <fullName evidence="1">Uncharacterized protein</fullName>
    </submittedName>
</protein>
<dbReference type="EMBL" id="JABSTQ010011551">
    <property type="protein sequence ID" value="KAG0410133.1"/>
    <property type="molecule type" value="Genomic_DNA"/>
</dbReference>